<keyword evidence="3" id="KW-1185">Reference proteome</keyword>
<reference evidence="2" key="2">
    <citation type="journal article" date="2023" name="IMA Fungus">
        <title>Comparative genomic study of the Penicillium genus elucidates a diverse pangenome and 15 lateral gene transfer events.</title>
        <authorList>
            <person name="Petersen C."/>
            <person name="Sorensen T."/>
            <person name="Nielsen M.R."/>
            <person name="Sondergaard T.E."/>
            <person name="Sorensen J.L."/>
            <person name="Fitzpatrick D.A."/>
            <person name="Frisvad J.C."/>
            <person name="Nielsen K.L."/>
        </authorList>
    </citation>
    <scope>NUCLEOTIDE SEQUENCE</scope>
    <source>
        <strain evidence="2">IBT 17660</strain>
    </source>
</reference>
<dbReference type="Proteomes" id="UP001147760">
    <property type="component" value="Unassembled WGS sequence"/>
</dbReference>
<gene>
    <name evidence="2" type="ORF">N7530_003780</name>
</gene>
<proteinExistence type="predicted"/>
<reference evidence="2" key="1">
    <citation type="submission" date="2022-12" db="EMBL/GenBank/DDBJ databases">
        <authorList>
            <person name="Petersen C."/>
        </authorList>
    </citation>
    <scope>NUCLEOTIDE SEQUENCE</scope>
    <source>
        <strain evidence="2">IBT 17660</strain>
    </source>
</reference>
<protein>
    <submittedName>
        <fullName evidence="2">Uncharacterized protein</fullName>
    </submittedName>
</protein>
<dbReference type="EMBL" id="JAPWDO010000003">
    <property type="protein sequence ID" value="KAJ5478271.1"/>
    <property type="molecule type" value="Genomic_DNA"/>
</dbReference>
<evidence type="ECO:0000313" key="2">
    <source>
        <dbReference type="EMBL" id="KAJ5478271.1"/>
    </source>
</evidence>
<dbReference type="AlphaFoldDB" id="A0A9W9WX26"/>
<evidence type="ECO:0000313" key="3">
    <source>
        <dbReference type="Proteomes" id="UP001147760"/>
    </source>
</evidence>
<accession>A0A9W9WX26</accession>
<evidence type="ECO:0000256" key="1">
    <source>
        <dbReference type="SAM" id="MobiDB-lite"/>
    </source>
</evidence>
<feature type="region of interest" description="Disordered" evidence="1">
    <location>
        <begin position="1"/>
        <end position="65"/>
    </location>
</feature>
<organism evidence="2 3">
    <name type="scientific">Penicillium desertorum</name>
    <dbReference type="NCBI Taxonomy" id="1303715"/>
    <lineage>
        <taxon>Eukaryota</taxon>
        <taxon>Fungi</taxon>
        <taxon>Dikarya</taxon>
        <taxon>Ascomycota</taxon>
        <taxon>Pezizomycotina</taxon>
        <taxon>Eurotiomycetes</taxon>
        <taxon>Eurotiomycetidae</taxon>
        <taxon>Eurotiales</taxon>
        <taxon>Aspergillaceae</taxon>
        <taxon>Penicillium</taxon>
    </lineage>
</organism>
<name>A0A9W9WX26_9EURO</name>
<sequence>MAVGNLLSQRGILQRTPKWVGPTEPSPMETAGIKREGNVDTYFGHNPTSGVPNIPPKQLHAARPKTKIKTCGIPRHSTAMTNAEMLTQATPAGQEVTLC</sequence>
<dbReference type="OrthoDB" id="2922289at2759"/>
<comment type="caution">
    <text evidence="2">The sequence shown here is derived from an EMBL/GenBank/DDBJ whole genome shotgun (WGS) entry which is preliminary data.</text>
</comment>